<dbReference type="Pfam" id="PF20081">
    <property type="entry name" value="DUF6475"/>
    <property type="match status" value="1"/>
</dbReference>
<protein>
    <recommendedName>
        <fullName evidence="1">DUF6475 domain-containing protein</fullName>
    </recommendedName>
</protein>
<evidence type="ECO:0000259" key="1">
    <source>
        <dbReference type="Pfam" id="PF20081"/>
    </source>
</evidence>
<comment type="caution">
    <text evidence="2">The sequence shown here is derived from an EMBL/GenBank/DDBJ whole genome shotgun (WGS) entry which is preliminary data.</text>
</comment>
<evidence type="ECO:0000313" key="2">
    <source>
        <dbReference type="EMBL" id="RXN88001.1"/>
    </source>
</evidence>
<reference evidence="2 3" key="1">
    <citation type="journal article" date="2017" name="Int. J. Syst. Evol. Microbiol.">
        <title>Achromobacter aloeverae sp. nov., isolated from the root of Aloe vera (L.) Burm.f.</title>
        <authorList>
            <person name="Kuncharoen N."/>
            <person name="Muramatsu Y."/>
            <person name="Shibata C."/>
            <person name="Kamakura Y."/>
            <person name="Nakagawa Y."/>
            <person name="Tanasupawat S."/>
        </authorList>
    </citation>
    <scope>NUCLEOTIDE SEQUENCE [LARGE SCALE GENOMIC DNA]</scope>
    <source>
        <strain evidence="2 3">AVA-1</strain>
    </source>
</reference>
<name>A0A4Q1HIU3_9BURK</name>
<dbReference type="InterPro" id="IPR045521">
    <property type="entry name" value="DUF6475"/>
</dbReference>
<evidence type="ECO:0000313" key="3">
    <source>
        <dbReference type="Proteomes" id="UP000290849"/>
    </source>
</evidence>
<sequence>MKPTDQPRFSALISDVFAFYRQDASKFAMNVWWQAMQPFDLAAVAEALNRHCVNPDSGQFMPKPADVVKMLRGSSQDSALVAWSKVDKAVRQVGTYQTVAFDDAVIHRVIEEMGGWIALGEKTERDWPFVAKEFENRYRGYAMRNETPEHSKVLIGITDANNQKQGFKSTAPVLIGDASSAKRVLLSGSDKPAIGFQRLDAGGTATYEIPLEKLS</sequence>
<organism evidence="2 3">
    <name type="scientific">Achromobacter aloeverae</name>
    <dbReference type="NCBI Taxonomy" id="1750518"/>
    <lineage>
        <taxon>Bacteria</taxon>
        <taxon>Pseudomonadati</taxon>
        <taxon>Pseudomonadota</taxon>
        <taxon>Betaproteobacteria</taxon>
        <taxon>Burkholderiales</taxon>
        <taxon>Alcaligenaceae</taxon>
        <taxon>Achromobacter</taxon>
    </lineage>
</organism>
<gene>
    <name evidence="2" type="ORF">C7R54_15605</name>
</gene>
<proteinExistence type="predicted"/>
<accession>A0A4Q1HIU3</accession>
<keyword evidence="3" id="KW-1185">Reference proteome</keyword>
<dbReference type="Proteomes" id="UP000290849">
    <property type="component" value="Unassembled WGS sequence"/>
</dbReference>
<dbReference type="AlphaFoldDB" id="A0A4Q1HIU3"/>
<dbReference type="OrthoDB" id="8561347at2"/>
<dbReference type="EMBL" id="PYAL01000004">
    <property type="protein sequence ID" value="RXN88001.1"/>
    <property type="molecule type" value="Genomic_DNA"/>
</dbReference>
<dbReference type="RefSeq" id="WP_129151370.1">
    <property type="nucleotide sequence ID" value="NZ_JBHSDO010000011.1"/>
</dbReference>
<feature type="domain" description="DUF6475" evidence="1">
    <location>
        <begin position="99"/>
        <end position="187"/>
    </location>
</feature>